<keyword evidence="4" id="KW-1185">Reference proteome</keyword>
<sequence>MLKIFLSWSGAPSRQCAELLRDNLPIFNPSIEPFVSSADIRKGDRGLQRIAEELEGSSFGIVCVTPANLGAPWINFESGALSREVVEGKVIPFLLGAGVRDLVDSPLKQFQAVVADSRSDVLAMVQSIDLKCEPPHGEARISQVFEKFWPELQKGLQKIALTAPEADEDALPPQRRTEEILDDLLPLIREQIDRITDLERAVTELRVGRPNGARRRVPFGGIYDDGGSGPPVPQGPSDGGPEE</sequence>
<dbReference type="Pfam" id="PF13676">
    <property type="entry name" value="TIR_2"/>
    <property type="match status" value="1"/>
</dbReference>
<evidence type="ECO:0000256" key="1">
    <source>
        <dbReference type="SAM" id="MobiDB-lite"/>
    </source>
</evidence>
<dbReference type="InterPro" id="IPR000157">
    <property type="entry name" value="TIR_dom"/>
</dbReference>
<evidence type="ECO:0000313" key="4">
    <source>
        <dbReference type="Proteomes" id="UP001592582"/>
    </source>
</evidence>
<feature type="domain" description="TIR" evidence="2">
    <location>
        <begin position="4"/>
        <end position="113"/>
    </location>
</feature>
<keyword evidence="3" id="KW-0675">Receptor</keyword>
<feature type="region of interest" description="Disordered" evidence="1">
    <location>
        <begin position="214"/>
        <end position="243"/>
    </location>
</feature>
<comment type="caution">
    <text evidence="3">The sequence shown here is derived from an EMBL/GenBank/DDBJ whole genome shotgun (WGS) entry which is preliminary data.</text>
</comment>
<protein>
    <submittedName>
        <fullName evidence="3">Toll/interleukin-1 receptor domain-containing protein</fullName>
    </submittedName>
</protein>
<name>A0ABV6V7B2_9ACTN</name>
<dbReference type="RefSeq" id="WP_380505665.1">
    <property type="nucleotide sequence ID" value="NZ_JBHEZX010000004.1"/>
</dbReference>
<evidence type="ECO:0000313" key="3">
    <source>
        <dbReference type="EMBL" id="MFC1409599.1"/>
    </source>
</evidence>
<evidence type="ECO:0000259" key="2">
    <source>
        <dbReference type="Pfam" id="PF13676"/>
    </source>
</evidence>
<accession>A0ABV6V7B2</accession>
<organism evidence="3 4">
    <name type="scientific">Streptacidiphilus alkalitolerans</name>
    <dbReference type="NCBI Taxonomy" id="3342712"/>
    <lineage>
        <taxon>Bacteria</taxon>
        <taxon>Bacillati</taxon>
        <taxon>Actinomycetota</taxon>
        <taxon>Actinomycetes</taxon>
        <taxon>Kitasatosporales</taxon>
        <taxon>Streptomycetaceae</taxon>
        <taxon>Streptacidiphilus</taxon>
    </lineage>
</organism>
<dbReference type="InterPro" id="IPR035897">
    <property type="entry name" value="Toll_tir_struct_dom_sf"/>
</dbReference>
<dbReference type="EMBL" id="JBHEZX010000004">
    <property type="protein sequence ID" value="MFC1409599.1"/>
    <property type="molecule type" value="Genomic_DNA"/>
</dbReference>
<proteinExistence type="predicted"/>
<dbReference type="Gene3D" id="3.40.50.10140">
    <property type="entry name" value="Toll/interleukin-1 receptor homology (TIR) domain"/>
    <property type="match status" value="1"/>
</dbReference>
<dbReference type="Proteomes" id="UP001592582">
    <property type="component" value="Unassembled WGS sequence"/>
</dbReference>
<dbReference type="SUPFAM" id="SSF52200">
    <property type="entry name" value="Toll/Interleukin receptor TIR domain"/>
    <property type="match status" value="1"/>
</dbReference>
<gene>
    <name evidence="3" type="ORF">ACEZDG_09910</name>
</gene>
<reference evidence="3 4" key="1">
    <citation type="submission" date="2024-09" db="EMBL/GenBank/DDBJ databases">
        <authorList>
            <person name="Lee S.D."/>
        </authorList>
    </citation>
    <scope>NUCLEOTIDE SEQUENCE [LARGE SCALE GENOMIC DNA]</scope>
    <source>
        <strain evidence="3 4">N1-1</strain>
    </source>
</reference>